<evidence type="ECO:0000256" key="2">
    <source>
        <dbReference type="ARBA" id="ARBA00006375"/>
    </source>
</evidence>
<name>A0A9W7BUP5_9STRA</name>
<dbReference type="Gene3D" id="1.50.40.10">
    <property type="entry name" value="Mitochondrial carrier domain"/>
    <property type="match status" value="1"/>
</dbReference>
<dbReference type="PANTHER" id="PTHR45624">
    <property type="entry name" value="MITOCHONDRIAL BASIC AMINO ACIDS TRANSPORTER-RELATED"/>
    <property type="match status" value="1"/>
</dbReference>
<dbReference type="OrthoDB" id="193856at2759"/>
<proteinExistence type="inferred from homology"/>
<dbReference type="Proteomes" id="UP001165085">
    <property type="component" value="Unassembled WGS sequence"/>
</dbReference>
<evidence type="ECO:0000256" key="3">
    <source>
        <dbReference type="ARBA" id="ARBA00022448"/>
    </source>
</evidence>
<dbReference type="PROSITE" id="PS50920">
    <property type="entry name" value="SOLCAR"/>
    <property type="match status" value="2"/>
</dbReference>
<evidence type="ECO:0000313" key="11">
    <source>
        <dbReference type="EMBL" id="GMH97019.1"/>
    </source>
</evidence>
<keyword evidence="8 9" id="KW-0472">Membrane</keyword>
<dbReference type="EMBL" id="BRXY01000478">
    <property type="protein sequence ID" value="GMH97019.1"/>
    <property type="molecule type" value="Genomic_DNA"/>
</dbReference>
<keyword evidence="12" id="KW-1185">Reference proteome</keyword>
<protein>
    <submittedName>
        <fullName evidence="11">Uncharacterized protein</fullName>
    </submittedName>
</protein>
<comment type="caution">
    <text evidence="11">The sequence shown here is derived from an EMBL/GenBank/DDBJ whole genome shotgun (WGS) entry which is preliminary data.</text>
</comment>
<evidence type="ECO:0000256" key="9">
    <source>
        <dbReference type="PROSITE-ProRule" id="PRU00282"/>
    </source>
</evidence>
<dbReference type="GO" id="GO:0031966">
    <property type="term" value="C:mitochondrial membrane"/>
    <property type="evidence" value="ECO:0007669"/>
    <property type="project" value="UniProtKB-SubCell"/>
</dbReference>
<dbReference type="GO" id="GO:0022857">
    <property type="term" value="F:transmembrane transporter activity"/>
    <property type="evidence" value="ECO:0007669"/>
    <property type="project" value="TreeGrafter"/>
</dbReference>
<comment type="similarity">
    <text evidence="2 10">Belongs to the mitochondrial carrier (TC 2.A.29) family.</text>
</comment>
<keyword evidence="7" id="KW-0496">Mitochondrion</keyword>
<dbReference type="Pfam" id="PF00153">
    <property type="entry name" value="Mito_carr"/>
    <property type="match status" value="2"/>
</dbReference>
<reference evidence="12" key="1">
    <citation type="journal article" date="2023" name="Commun. Biol.">
        <title>Genome analysis of Parmales, the sister group of diatoms, reveals the evolutionary specialization of diatoms from phago-mixotrophs to photoautotrophs.</title>
        <authorList>
            <person name="Ban H."/>
            <person name="Sato S."/>
            <person name="Yoshikawa S."/>
            <person name="Yamada K."/>
            <person name="Nakamura Y."/>
            <person name="Ichinomiya M."/>
            <person name="Sato N."/>
            <person name="Blanc-Mathieu R."/>
            <person name="Endo H."/>
            <person name="Kuwata A."/>
            <person name="Ogata H."/>
        </authorList>
    </citation>
    <scope>NUCLEOTIDE SEQUENCE [LARGE SCALE GENOMIC DNA]</scope>
    <source>
        <strain evidence="12">NIES 3701</strain>
    </source>
</reference>
<evidence type="ECO:0000256" key="1">
    <source>
        <dbReference type="ARBA" id="ARBA00004225"/>
    </source>
</evidence>
<dbReference type="InterPro" id="IPR023395">
    <property type="entry name" value="MCP_dom_sf"/>
</dbReference>
<feature type="repeat" description="Solcar" evidence="9">
    <location>
        <begin position="159"/>
        <end position="241"/>
    </location>
</feature>
<dbReference type="SUPFAM" id="SSF103506">
    <property type="entry name" value="Mitochondrial carrier"/>
    <property type="match status" value="1"/>
</dbReference>
<comment type="subcellular location">
    <subcellularLocation>
        <location evidence="1">Mitochondrion membrane</location>
        <topology evidence="1">Multi-pass membrane protein</topology>
    </subcellularLocation>
</comment>
<accession>A0A9W7BUP5</accession>
<keyword evidence="6" id="KW-1133">Transmembrane helix</keyword>
<organism evidence="11 12">
    <name type="scientific">Triparma strigata</name>
    <dbReference type="NCBI Taxonomy" id="1606541"/>
    <lineage>
        <taxon>Eukaryota</taxon>
        <taxon>Sar</taxon>
        <taxon>Stramenopiles</taxon>
        <taxon>Ochrophyta</taxon>
        <taxon>Bolidophyceae</taxon>
        <taxon>Parmales</taxon>
        <taxon>Triparmaceae</taxon>
        <taxon>Triparma</taxon>
    </lineage>
</organism>
<gene>
    <name evidence="11" type="ORF">TrST_g3472</name>
</gene>
<sequence>MDPSDQQRIAQESFASIFAGVAATLIGHPLDIAKVLQQTGRKSVSSAVLSNPFRGLGPPIFSSASTTLVTFTLFNNLSYSPLVNGFIAGLGTAVITTPLDLLKIRQQLNKASLTSLVSSGSISSISSKLFNGFSVNCLREGVFTSVYLGIYKEIRPTQPTLLQIILASSSTGAVAWVASYPFDVIKTLQQSEGITITSAFNRVYSQHGTWRGFFRGCGVGTFRAILVTGSRLAVYEYIMANIQ</sequence>
<evidence type="ECO:0000256" key="5">
    <source>
        <dbReference type="ARBA" id="ARBA00022737"/>
    </source>
</evidence>
<evidence type="ECO:0000256" key="6">
    <source>
        <dbReference type="ARBA" id="ARBA00022989"/>
    </source>
</evidence>
<evidence type="ECO:0000256" key="8">
    <source>
        <dbReference type="ARBA" id="ARBA00023136"/>
    </source>
</evidence>
<keyword evidence="5" id="KW-0677">Repeat</keyword>
<keyword evidence="3 10" id="KW-0813">Transport</keyword>
<evidence type="ECO:0000256" key="10">
    <source>
        <dbReference type="RuleBase" id="RU000488"/>
    </source>
</evidence>
<dbReference type="InterPro" id="IPR050567">
    <property type="entry name" value="Mitochondrial_Carrier"/>
</dbReference>
<dbReference type="PANTHER" id="PTHR45624:SF10">
    <property type="entry name" value="SLC (SOLUTE CARRIER) HOMOLOG"/>
    <property type="match status" value="1"/>
</dbReference>
<feature type="repeat" description="Solcar" evidence="9">
    <location>
        <begin position="76"/>
        <end position="157"/>
    </location>
</feature>
<evidence type="ECO:0000256" key="4">
    <source>
        <dbReference type="ARBA" id="ARBA00022692"/>
    </source>
</evidence>
<evidence type="ECO:0000313" key="12">
    <source>
        <dbReference type="Proteomes" id="UP001165085"/>
    </source>
</evidence>
<evidence type="ECO:0000256" key="7">
    <source>
        <dbReference type="ARBA" id="ARBA00023128"/>
    </source>
</evidence>
<keyword evidence="4 9" id="KW-0812">Transmembrane</keyword>
<dbReference type="AlphaFoldDB" id="A0A9W7BUP5"/>
<dbReference type="InterPro" id="IPR018108">
    <property type="entry name" value="MCP_transmembrane"/>
</dbReference>